<dbReference type="InterPro" id="IPR038563">
    <property type="entry name" value="Endonuclease_7_sf"/>
</dbReference>
<reference evidence="1 2" key="1">
    <citation type="submission" date="2018-06" db="EMBL/GenBank/DDBJ databases">
        <title>NTM in soil in Japan.</title>
        <authorList>
            <person name="Ohya K."/>
        </authorList>
    </citation>
    <scope>NUCLEOTIDE SEQUENCE [LARGE SCALE GENOMIC DNA]</scope>
    <source>
        <strain evidence="1 2">GF28</strain>
    </source>
</reference>
<evidence type="ECO:0008006" key="3">
    <source>
        <dbReference type="Google" id="ProtNLM"/>
    </source>
</evidence>
<dbReference type="AlphaFoldDB" id="A0A329MFP6"/>
<comment type="caution">
    <text evidence="1">The sequence shown here is derived from an EMBL/GenBank/DDBJ whole genome shotgun (WGS) entry which is preliminary data.</text>
</comment>
<dbReference type="Gene3D" id="3.40.1800.10">
    <property type="entry name" value="His-Me finger endonucleases"/>
    <property type="match status" value="1"/>
</dbReference>
<name>A0A329MFP6_9MYCO</name>
<dbReference type="OrthoDB" id="581550at2"/>
<gene>
    <name evidence="1" type="ORF">DQP57_00150</name>
</gene>
<dbReference type="InterPro" id="IPR004211">
    <property type="entry name" value="Endonuclease_7"/>
</dbReference>
<dbReference type="EMBL" id="QMEV01000001">
    <property type="protein sequence ID" value="RAV17473.1"/>
    <property type="molecule type" value="Genomic_DNA"/>
</dbReference>
<dbReference type="Pfam" id="PF02945">
    <property type="entry name" value="Endonuclease_7"/>
    <property type="match status" value="1"/>
</dbReference>
<dbReference type="InterPro" id="IPR044925">
    <property type="entry name" value="His-Me_finger_sf"/>
</dbReference>
<sequence>MQRGAPLDSPIRPWRSRQDAIVTNCDDCVSSGQMCSTHFAQTKRYKLDPKILAQMLSRGCYVCGAPRDRNGRALRIDHDHTCCPGRFGCGECVRGVLCNLHNIQAGYLQHPDRDAVQRYLNEWESTRLANTPRT</sequence>
<accession>A0A329MFP6</accession>
<proteinExistence type="predicted"/>
<evidence type="ECO:0000313" key="2">
    <source>
        <dbReference type="Proteomes" id="UP000250915"/>
    </source>
</evidence>
<organism evidence="1 2">
    <name type="scientific">Mycobacterium colombiense</name>
    <dbReference type="NCBI Taxonomy" id="339268"/>
    <lineage>
        <taxon>Bacteria</taxon>
        <taxon>Bacillati</taxon>
        <taxon>Actinomycetota</taxon>
        <taxon>Actinomycetes</taxon>
        <taxon>Mycobacteriales</taxon>
        <taxon>Mycobacteriaceae</taxon>
        <taxon>Mycobacterium</taxon>
        <taxon>Mycobacterium avium complex (MAC)</taxon>
    </lineage>
</organism>
<dbReference type="SUPFAM" id="SSF54060">
    <property type="entry name" value="His-Me finger endonucleases"/>
    <property type="match status" value="1"/>
</dbReference>
<protein>
    <recommendedName>
        <fullName evidence="3">Endonuclease VII</fullName>
    </recommendedName>
</protein>
<dbReference type="Proteomes" id="UP000250915">
    <property type="component" value="Unassembled WGS sequence"/>
</dbReference>
<evidence type="ECO:0000313" key="1">
    <source>
        <dbReference type="EMBL" id="RAV17473.1"/>
    </source>
</evidence>